<dbReference type="RefSeq" id="WP_193908161.1">
    <property type="nucleotide sequence ID" value="NZ_JADEXG010000031.1"/>
</dbReference>
<evidence type="ECO:0000313" key="3">
    <source>
        <dbReference type="EMBL" id="MBE9078375.1"/>
    </source>
</evidence>
<comment type="caution">
    <text evidence="3">The sequence shown here is derived from an EMBL/GenBank/DDBJ whole genome shotgun (WGS) entry which is preliminary data.</text>
</comment>
<feature type="region of interest" description="Disordered" evidence="1">
    <location>
        <begin position="20"/>
        <end position="55"/>
    </location>
</feature>
<sequence>MKSATVLVCLISLLAACRPETTPSQPPQSQPESNPAASQTANPQNCPEASQPQPLTIPEQEFPLDQFNFQPQQIEADADTVTFETPHYRFVYCRGDRGWSVEAAAQSEPASVSYEQSLRNIQDPDYETIEVNGETYQYRVRLEAEWLNQRLDQADEQTAPPPEPDPNQEKVIFELKRPDQTEPIAQTVYTLAELRAADLGASLGLPRMGGVAAVGDSIWWAIAFEHSEGASGIASLLRYDIQEQALTLLQPEALEREQFTDLVVTGDPTKPTLWLGTQRSGEGNPTLPGQGLVAYRPEGSGAEGGVTAYTVSNSPLVGAIPYRLRLEADRLWVGTGNGVCELQWQRANQPDSWNCWRFTARAELPPEGVPLYPSSLAETPAETLNQDTVEVLWFARTGSAAEGELPPGRYEVVYRPGFEVTLDDRGGEVWPFLADTKQNRDRVAPDTIWWAGREWHWNGSQFVRGLDEVSLNYVGGGPHGIESSTYTADYLANHYALRGAFELMALSANRTQVRHYSGWVEADAIAPYPTVVPHSPPAQPKPNPLVAIAPELPEEQRP</sequence>
<dbReference type="AlphaFoldDB" id="A0A8J7ANL2"/>
<evidence type="ECO:0000256" key="1">
    <source>
        <dbReference type="SAM" id="MobiDB-lite"/>
    </source>
</evidence>
<feature type="signal peptide" evidence="2">
    <location>
        <begin position="1"/>
        <end position="17"/>
    </location>
</feature>
<organism evidence="3 4">
    <name type="scientific">Vasconcelosia minhoensis LEGE 07310</name>
    <dbReference type="NCBI Taxonomy" id="915328"/>
    <lineage>
        <taxon>Bacteria</taxon>
        <taxon>Bacillati</taxon>
        <taxon>Cyanobacteriota</taxon>
        <taxon>Cyanophyceae</taxon>
        <taxon>Nodosilineales</taxon>
        <taxon>Cymatolegaceae</taxon>
        <taxon>Vasconcelosia</taxon>
        <taxon>Vasconcelosia minhoensis</taxon>
    </lineage>
</organism>
<reference evidence="3" key="1">
    <citation type="submission" date="2020-10" db="EMBL/GenBank/DDBJ databases">
        <authorList>
            <person name="Castelo-Branco R."/>
            <person name="Eusebio N."/>
            <person name="Adriana R."/>
            <person name="Vieira A."/>
            <person name="Brugerolle De Fraissinette N."/>
            <person name="Rezende De Castro R."/>
            <person name="Schneider M.P."/>
            <person name="Vasconcelos V."/>
            <person name="Leao P.N."/>
        </authorList>
    </citation>
    <scope>NUCLEOTIDE SEQUENCE</scope>
    <source>
        <strain evidence="3">LEGE 07310</strain>
    </source>
</reference>
<evidence type="ECO:0000313" key="4">
    <source>
        <dbReference type="Proteomes" id="UP000636505"/>
    </source>
</evidence>
<keyword evidence="4" id="KW-1185">Reference proteome</keyword>
<feature type="chain" id="PRO_5035256936" evidence="2">
    <location>
        <begin position="18"/>
        <end position="558"/>
    </location>
</feature>
<feature type="compositionally biased region" description="Low complexity" evidence="1">
    <location>
        <begin position="30"/>
        <end position="39"/>
    </location>
</feature>
<dbReference type="PROSITE" id="PS51257">
    <property type="entry name" value="PROKAR_LIPOPROTEIN"/>
    <property type="match status" value="1"/>
</dbReference>
<name>A0A8J7ANL2_9CYAN</name>
<proteinExistence type="predicted"/>
<feature type="compositionally biased region" description="Polar residues" evidence="1">
    <location>
        <begin position="40"/>
        <end position="54"/>
    </location>
</feature>
<dbReference type="EMBL" id="JADEXG010000031">
    <property type="protein sequence ID" value="MBE9078375.1"/>
    <property type="molecule type" value="Genomic_DNA"/>
</dbReference>
<feature type="compositionally biased region" description="Pro residues" evidence="1">
    <location>
        <begin position="534"/>
        <end position="543"/>
    </location>
</feature>
<accession>A0A8J7ANL2</accession>
<gene>
    <name evidence="3" type="ORF">IQ241_13905</name>
</gene>
<keyword evidence="2" id="KW-0732">Signal</keyword>
<protein>
    <submittedName>
        <fullName evidence="3">Uncharacterized protein</fullName>
    </submittedName>
</protein>
<dbReference type="Proteomes" id="UP000636505">
    <property type="component" value="Unassembled WGS sequence"/>
</dbReference>
<evidence type="ECO:0000256" key="2">
    <source>
        <dbReference type="SAM" id="SignalP"/>
    </source>
</evidence>
<feature type="region of interest" description="Disordered" evidence="1">
    <location>
        <begin position="533"/>
        <end position="558"/>
    </location>
</feature>